<dbReference type="PROSITE" id="PS00028">
    <property type="entry name" value="ZINC_FINGER_C2H2_1"/>
    <property type="match status" value="1"/>
</dbReference>
<evidence type="ECO:0000259" key="9">
    <source>
        <dbReference type="PROSITE" id="PS50016"/>
    </source>
</evidence>
<dbReference type="EMBL" id="OA565479">
    <property type="protein sequence ID" value="CAD7197098.1"/>
    <property type="molecule type" value="Genomic_DNA"/>
</dbReference>
<dbReference type="Pfam" id="PF13831">
    <property type="entry name" value="PHD_2"/>
    <property type="match status" value="1"/>
</dbReference>
<dbReference type="GO" id="GO:0008270">
    <property type="term" value="F:zinc ion binding"/>
    <property type="evidence" value="ECO:0007669"/>
    <property type="project" value="UniProtKB-KW"/>
</dbReference>
<organism evidence="12">
    <name type="scientific">Timema douglasi</name>
    <name type="common">Walking stick</name>
    <dbReference type="NCBI Taxonomy" id="61478"/>
    <lineage>
        <taxon>Eukaryota</taxon>
        <taxon>Metazoa</taxon>
        <taxon>Ecdysozoa</taxon>
        <taxon>Arthropoda</taxon>
        <taxon>Hexapoda</taxon>
        <taxon>Insecta</taxon>
        <taxon>Pterygota</taxon>
        <taxon>Neoptera</taxon>
        <taxon>Polyneoptera</taxon>
        <taxon>Phasmatodea</taxon>
        <taxon>Timematodea</taxon>
        <taxon>Timematoidea</taxon>
        <taxon>Timematidae</taxon>
        <taxon>Timema</taxon>
    </lineage>
</organism>
<dbReference type="InterPro" id="IPR013087">
    <property type="entry name" value="Znf_C2H2_type"/>
</dbReference>
<feature type="compositionally biased region" description="Basic residues" evidence="8">
    <location>
        <begin position="191"/>
        <end position="203"/>
    </location>
</feature>
<dbReference type="PROSITE" id="PS01359">
    <property type="entry name" value="ZF_PHD_1"/>
    <property type="match status" value="1"/>
</dbReference>
<evidence type="ECO:0000256" key="5">
    <source>
        <dbReference type="ARBA" id="ARBA00022833"/>
    </source>
</evidence>
<evidence type="ECO:0000256" key="3">
    <source>
        <dbReference type="ARBA" id="ARBA00022737"/>
    </source>
</evidence>
<keyword evidence="4 7" id="KW-0863">Zinc-finger</keyword>
<keyword evidence="6" id="KW-0539">Nucleus</keyword>
<evidence type="ECO:0000256" key="6">
    <source>
        <dbReference type="ARBA" id="ARBA00023242"/>
    </source>
</evidence>
<dbReference type="InterPro" id="IPR013083">
    <property type="entry name" value="Znf_RING/FYVE/PHD"/>
</dbReference>
<dbReference type="SMART" id="SM00249">
    <property type="entry name" value="PHD"/>
    <property type="match status" value="2"/>
</dbReference>
<evidence type="ECO:0000256" key="8">
    <source>
        <dbReference type="SAM" id="MobiDB-lite"/>
    </source>
</evidence>
<evidence type="ECO:0000256" key="7">
    <source>
        <dbReference type="PROSITE-ProRule" id="PRU00042"/>
    </source>
</evidence>
<evidence type="ECO:0000259" key="10">
    <source>
        <dbReference type="PROSITE" id="PS50157"/>
    </source>
</evidence>
<dbReference type="PROSITE" id="PS50016">
    <property type="entry name" value="ZF_PHD_2"/>
    <property type="match status" value="1"/>
</dbReference>
<evidence type="ECO:0008006" key="13">
    <source>
        <dbReference type="Google" id="ProtNLM"/>
    </source>
</evidence>
<dbReference type="PANTHER" id="PTHR13793:SF107">
    <property type="entry name" value="BROMODOMAIN-CONTAINING PROTEIN HOMOLOG"/>
    <property type="match status" value="1"/>
</dbReference>
<dbReference type="InterPro" id="IPR011011">
    <property type="entry name" value="Znf_FYVE_PHD"/>
</dbReference>
<protein>
    <recommendedName>
        <fullName evidence="13">Peregrin</fullName>
    </recommendedName>
</protein>
<dbReference type="PANTHER" id="PTHR13793">
    <property type="entry name" value="PHD FINGER PROTEINS"/>
    <property type="match status" value="1"/>
</dbReference>
<proteinExistence type="predicted"/>
<dbReference type="InterPro" id="IPR019787">
    <property type="entry name" value="Znf_PHD-finger"/>
</dbReference>
<dbReference type="PROSITE" id="PS51805">
    <property type="entry name" value="EPHD"/>
    <property type="match status" value="1"/>
</dbReference>
<dbReference type="PROSITE" id="PS50157">
    <property type="entry name" value="ZINC_FINGER_C2H2_2"/>
    <property type="match status" value="1"/>
</dbReference>
<feature type="domain" description="C2H2-type" evidence="10">
    <location>
        <begin position="151"/>
        <end position="182"/>
    </location>
</feature>
<sequence>MSVYSVRHGGVDEARHDCVASDTKTSRETKTKLVDVDDLLEAVFIQFEKEVVTSDSRTVDDDCRWYGEVLDGTLDHREKPPPVHPTKIRTSISPSSAVELNTTSALANYATEALCNSVFCAYGTQKAKVMRPDFDVAEFCRNLRATKSSNFKCPIEECGRVYKSLSGLHYHLLKIDHNAPTPASSPFTPRRVSKKGRRSHHSRSSAAATSNFLSPPPLPGLTYAEAQEMVEFHLDGTTVRVNIHDSLEVCSKDDCIDSSSDIMKETKPAMEQASTLEDTKVSLPEPHFTILDSYTISDAPPMPKSYIRFIERSTEELDAEVEYDMDEEDSAWLELINIRRANVGLTDVPVDIFELLMDRLEKESYFQTQICAKSEDIGAGVIDDEAVCCICMDGECQNSNVILFCDMCNLAVHQDCYGVPYIPEGQWMCRRCLQSPSRAVDCVLCPNNDGAFKQTDRGHWAHVVCALWIPEVRFANTVFLEPIDSIEKIPPARWKLTCYICKQRGVGACIQCQKSHCYAAFHVTCAQQAGLYMKMDYGDRHQYRSCDGA</sequence>
<feature type="domain" description="PHD-type" evidence="9">
    <location>
        <begin position="385"/>
        <end position="435"/>
    </location>
</feature>
<evidence type="ECO:0000256" key="1">
    <source>
        <dbReference type="ARBA" id="ARBA00004123"/>
    </source>
</evidence>
<name>A0A7R8VHS1_TIMDO</name>
<dbReference type="SUPFAM" id="SSF57903">
    <property type="entry name" value="FYVE/PHD zinc finger"/>
    <property type="match status" value="1"/>
</dbReference>
<dbReference type="Pfam" id="PF13832">
    <property type="entry name" value="zf-HC5HC2H_2"/>
    <property type="match status" value="1"/>
</dbReference>
<dbReference type="FunFam" id="3.30.40.10:FF:000007">
    <property type="entry name" value="Bromodomain containing 1, isoform CRA_b"/>
    <property type="match status" value="1"/>
</dbReference>
<evidence type="ECO:0000256" key="2">
    <source>
        <dbReference type="ARBA" id="ARBA00022723"/>
    </source>
</evidence>
<evidence type="ECO:0000256" key="4">
    <source>
        <dbReference type="ARBA" id="ARBA00022771"/>
    </source>
</evidence>
<keyword evidence="5" id="KW-0862">Zinc</keyword>
<dbReference type="AlphaFoldDB" id="A0A7R8VHS1"/>
<dbReference type="FunFam" id="3.30.40.10:FF:000008">
    <property type="entry name" value="Bromodomain containing 1, isoform CRA_a"/>
    <property type="match status" value="1"/>
</dbReference>
<evidence type="ECO:0000259" key="11">
    <source>
        <dbReference type="PROSITE" id="PS51805"/>
    </source>
</evidence>
<feature type="domain" description="PHD-type" evidence="11">
    <location>
        <begin position="439"/>
        <end position="549"/>
    </location>
</feature>
<dbReference type="InterPro" id="IPR019542">
    <property type="entry name" value="Enhancer_polycomb-like_N"/>
</dbReference>
<dbReference type="CDD" id="cd15572">
    <property type="entry name" value="PHD_BRPF"/>
    <property type="match status" value="1"/>
</dbReference>
<dbReference type="InterPro" id="IPR001965">
    <property type="entry name" value="Znf_PHD"/>
</dbReference>
<dbReference type="GO" id="GO:0005634">
    <property type="term" value="C:nucleus"/>
    <property type="evidence" value="ECO:0007669"/>
    <property type="project" value="UniProtKB-SubCell"/>
</dbReference>
<dbReference type="GO" id="GO:0006357">
    <property type="term" value="P:regulation of transcription by RNA polymerase II"/>
    <property type="evidence" value="ECO:0007669"/>
    <property type="project" value="TreeGrafter"/>
</dbReference>
<comment type="subcellular location">
    <subcellularLocation>
        <location evidence="1">Nucleus</location>
    </subcellularLocation>
</comment>
<keyword evidence="2" id="KW-0479">Metal-binding</keyword>
<dbReference type="Gene3D" id="3.30.40.10">
    <property type="entry name" value="Zinc/RING finger domain, C3HC4 (zinc finger)"/>
    <property type="match status" value="2"/>
</dbReference>
<dbReference type="InterPro" id="IPR034732">
    <property type="entry name" value="EPHD"/>
</dbReference>
<dbReference type="InterPro" id="IPR019786">
    <property type="entry name" value="Zinc_finger_PHD-type_CS"/>
</dbReference>
<feature type="region of interest" description="Disordered" evidence="8">
    <location>
        <begin position="179"/>
        <end position="213"/>
    </location>
</feature>
<accession>A0A7R8VHS1</accession>
<evidence type="ECO:0000313" key="12">
    <source>
        <dbReference type="EMBL" id="CAD7197098.1"/>
    </source>
</evidence>
<reference evidence="12" key="1">
    <citation type="submission" date="2020-11" db="EMBL/GenBank/DDBJ databases">
        <authorList>
            <person name="Tran Van P."/>
        </authorList>
    </citation>
    <scope>NUCLEOTIDE SEQUENCE</scope>
</reference>
<dbReference type="Pfam" id="PF10513">
    <property type="entry name" value="EPL1"/>
    <property type="match status" value="1"/>
</dbReference>
<gene>
    <name evidence="12" type="ORF">TDIB3V08_LOCUS3417</name>
</gene>
<dbReference type="InterPro" id="IPR050701">
    <property type="entry name" value="Histone_Mod_Regulator"/>
</dbReference>
<keyword evidence="3" id="KW-0677">Repeat</keyword>